<protein>
    <recommendedName>
        <fullName evidence="8">Transcription factor domain-containing protein</fullName>
    </recommendedName>
</protein>
<keyword evidence="4" id="KW-0804">Transcription</keyword>
<keyword evidence="5" id="KW-0539">Nucleus</keyword>
<organism evidence="6 7">
    <name type="scientific">Fusarium oxysporum</name>
    <name type="common">Fusarium vascular wilt</name>
    <dbReference type="NCBI Taxonomy" id="5507"/>
    <lineage>
        <taxon>Eukaryota</taxon>
        <taxon>Fungi</taxon>
        <taxon>Dikarya</taxon>
        <taxon>Ascomycota</taxon>
        <taxon>Pezizomycotina</taxon>
        <taxon>Sordariomycetes</taxon>
        <taxon>Hypocreomycetidae</taxon>
        <taxon>Hypocreales</taxon>
        <taxon>Nectriaceae</taxon>
        <taxon>Fusarium</taxon>
        <taxon>Fusarium oxysporum species complex</taxon>
    </lineage>
</organism>
<evidence type="ECO:0000256" key="2">
    <source>
        <dbReference type="ARBA" id="ARBA00023015"/>
    </source>
</evidence>
<comment type="subcellular location">
    <subcellularLocation>
        <location evidence="1">Nucleus</location>
    </subcellularLocation>
</comment>
<comment type="caution">
    <text evidence="6">The sequence shown here is derived from an EMBL/GenBank/DDBJ whole genome shotgun (WGS) entry which is preliminary data.</text>
</comment>
<evidence type="ECO:0000256" key="5">
    <source>
        <dbReference type="ARBA" id="ARBA00023242"/>
    </source>
</evidence>
<sequence>MPSYDISCPIPQTTLPFMSDFNWLQLLSTYAQMISRIYERLFSVKAKTLPKESRQTETTRAFEELENWKNSAPEEFRPGLPIRSYRLGKPQAVALAVQIHFYYYNVQIALSRISILALALDPESQMRYKLALTESARAIIDLVHLIHLEPFVLPWYS</sequence>
<dbReference type="PANTHER" id="PTHR46910">
    <property type="entry name" value="TRANSCRIPTION FACTOR PDR1"/>
    <property type="match status" value="1"/>
</dbReference>
<evidence type="ECO:0000313" key="6">
    <source>
        <dbReference type="EMBL" id="RKK87868.1"/>
    </source>
</evidence>
<evidence type="ECO:0000313" key="7">
    <source>
        <dbReference type="Proteomes" id="UP000285860"/>
    </source>
</evidence>
<dbReference type="CDD" id="cd12148">
    <property type="entry name" value="fungal_TF_MHR"/>
    <property type="match status" value="1"/>
</dbReference>
<reference evidence="6 7" key="1">
    <citation type="journal article" date="2018" name="Sci. Rep.">
        <title>Characterisation of pathogen-specific regions and novel effector candidates in Fusarium oxysporum f. sp. cepae.</title>
        <authorList>
            <person name="Armitage A.D."/>
            <person name="Taylor A."/>
            <person name="Sobczyk M.K."/>
            <person name="Baxter L."/>
            <person name="Greenfield B.P."/>
            <person name="Bates H.J."/>
            <person name="Wilson F."/>
            <person name="Jackson A.C."/>
            <person name="Ott S."/>
            <person name="Harrison R.J."/>
            <person name="Clarkson J.P."/>
        </authorList>
    </citation>
    <scope>NUCLEOTIDE SEQUENCE [LARGE SCALE GENOMIC DNA]</scope>
    <source>
        <strain evidence="6 7">Fo_A28</strain>
    </source>
</reference>
<dbReference type="Proteomes" id="UP000285860">
    <property type="component" value="Unassembled WGS sequence"/>
</dbReference>
<dbReference type="InterPro" id="IPR050987">
    <property type="entry name" value="AtrR-like"/>
</dbReference>
<dbReference type="PANTHER" id="PTHR46910:SF37">
    <property type="entry name" value="ZN(II)2CYS6 TRANSCRIPTION FACTOR (EUROFUNG)"/>
    <property type="match status" value="1"/>
</dbReference>
<evidence type="ECO:0008006" key="8">
    <source>
        <dbReference type="Google" id="ProtNLM"/>
    </source>
</evidence>
<gene>
    <name evidence="6" type="ORF">BFJ68_g17008</name>
</gene>
<accession>A0A420P5R9</accession>
<dbReference type="VEuPathDB" id="FungiDB:FOMG_13278"/>
<name>A0A420P5R9_FUSOX</name>
<dbReference type="GO" id="GO:0003700">
    <property type="term" value="F:DNA-binding transcription factor activity"/>
    <property type="evidence" value="ECO:0007669"/>
    <property type="project" value="InterPro"/>
</dbReference>
<evidence type="ECO:0000256" key="1">
    <source>
        <dbReference type="ARBA" id="ARBA00004123"/>
    </source>
</evidence>
<proteinExistence type="predicted"/>
<dbReference type="EMBL" id="MRCY01000398">
    <property type="protein sequence ID" value="RKK87868.1"/>
    <property type="molecule type" value="Genomic_DNA"/>
</dbReference>
<dbReference type="GO" id="GO:0005634">
    <property type="term" value="C:nucleus"/>
    <property type="evidence" value="ECO:0007669"/>
    <property type="project" value="UniProtKB-SubCell"/>
</dbReference>
<evidence type="ECO:0000256" key="4">
    <source>
        <dbReference type="ARBA" id="ARBA00023163"/>
    </source>
</evidence>
<evidence type="ECO:0000256" key="3">
    <source>
        <dbReference type="ARBA" id="ARBA00023125"/>
    </source>
</evidence>
<keyword evidence="3" id="KW-0238">DNA-binding</keyword>
<keyword evidence="2" id="KW-0805">Transcription regulation</keyword>
<dbReference type="AlphaFoldDB" id="A0A420P5R9"/>
<dbReference type="GO" id="GO:0003677">
    <property type="term" value="F:DNA binding"/>
    <property type="evidence" value="ECO:0007669"/>
    <property type="project" value="UniProtKB-KW"/>
</dbReference>